<dbReference type="Proteomes" id="UP000054928">
    <property type="component" value="Unassembled WGS sequence"/>
</dbReference>
<keyword evidence="4" id="KW-1185">Reference proteome</keyword>
<evidence type="ECO:0000313" key="3">
    <source>
        <dbReference type="EMBL" id="CEG40908.1"/>
    </source>
</evidence>
<dbReference type="Gene3D" id="3.50.50.60">
    <property type="entry name" value="FAD/NAD(P)-binding domain"/>
    <property type="match status" value="1"/>
</dbReference>
<dbReference type="InterPro" id="IPR057494">
    <property type="entry name" value="Rossman_Mical"/>
</dbReference>
<dbReference type="RefSeq" id="XP_024577277.1">
    <property type="nucleotide sequence ID" value="XM_024726618.1"/>
</dbReference>
<feature type="region of interest" description="Disordered" evidence="1">
    <location>
        <begin position="233"/>
        <end position="258"/>
    </location>
</feature>
<dbReference type="STRING" id="4781.A0A0P1AJ71"/>
<dbReference type="OrthoDB" id="20799at2759"/>
<organism evidence="3 4">
    <name type="scientific">Plasmopara halstedii</name>
    <name type="common">Downy mildew of sunflower</name>
    <dbReference type="NCBI Taxonomy" id="4781"/>
    <lineage>
        <taxon>Eukaryota</taxon>
        <taxon>Sar</taxon>
        <taxon>Stramenopiles</taxon>
        <taxon>Oomycota</taxon>
        <taxon>Peronosporomycetes</taxon>
        <taxon>Peronosporales</taxon>
        <taxon>Peronosporaceae</taxon>
        <taxon>Plasmopara</taxon>
    </lineage>
</organism>
<accession>A0A0P1AJ71</accession>
<name>A0A0P1AJ71_PLAHL</name>
<dbReference type="GeneID" id="36406141"/>
<evidence type="ECO:0000313" key="4">
    <source>
        <dbReference type="Proteomes" id="UP000054928"/>
    </source>
</evidence>
<evidence type="ECO:0000259" key="2">
    <source>
        <dbReference type="Pfam" id="PF25413"/>
    </source>
</evidence>
<evidence type="ECO:0000256" key="1">
    <source>
        <dbReference type="SAM" id="MobiDB-lite"/>
    </source>
</evidence>
<sequence>MLARMLLLTGEYPINRLCYLNCLSSLTAMATLKKTNLPLPCSSERSLPTQHQSRAFVDERDFSDAYIIEDVIHPHGLHVPDPVHCVKKDDHHAQSFLNYSSGESDFNSDNSNEESRNEMIHCINPQPRRHHTSSAASDDIDTDRLVQIMVEETERKQKARAEKELAWKKWRRDTQRPCRYGQVARCLVFDSSLARTNEDVEESTDKNPAFTRHIDRMSNKIARLLSYGQIADDERSNSFRSPTSPAENKANPKVGAGRSSTQTALYATLKQLTQTIKKAELSEAGVSRISAYLVLIDQIVSEDTSKKNGQNGRGLHRLSRTQWSRIIHDSSERVKELCEPMTPSKQLAISSEFPVLGENIQPRVVSTVLSSFKAFNATKDLGDTLTTFNTLLQDCGLDGVQIKEPWHVYCHIKSAVYSKLGFRHKQLFKLLDERYCLDAYKRKPVTRKRLCIIGAGPVGLRGAIEAALLGGQVIVLEKRDHFSRENMLHLWPWVIQDLLSLGAKVFFPQFCKTNTHFHISMRQLQVVLLKIALLVGVTVYSSTEFESIVPPGRESSGGKPYYMVTTQPQISTMEFTAVLGASGANDNLAKLSGINRFVYNSNESLGILCYFPNLGTSEEMKAKEFSWTSKLKHPMLDKLRDLGIDLENVVYYRGEMHYLVMTPKRQNLLEFHVLKENRSSLEDLVKQTNVNERALQLFVKEIVNFAGIPRKADFTRVSLLDFSSLTRADKAATILSSHGKKLYVGLIGDSLQEPEWHEGVGTSSGFLSALDCVWMVAQIGKKSDEQILADRQAAYQVTMRLSSTQREDMQKNVRKYTVDPSSRYTI</sequence>
<proteinExistence type="predicted"/>
<dbReference type="Pfam" id="PF25413">
    <property type="entry name" value="Rossman_Mical"/>
    <property type="match status" value="1"/>
</dbReference>
<feature type="domain" description="[F-actin]-monooxygenase MICAL1-3-like Rossman" evidence="2">
    <location>
        <begin position="605"/>
        <end position="707"/>
    </location>
</feature>
<dbReference type="SUPFAM" id="SSF51905">
    <property type="entry name" value="FAD/NAD(P)-binding domain"/>
    <property type="match status" value="1"/>
</dbReference>
<dbReference type="InterPro" id="IPR036188">
    <property type="entry name" value="FAD/NAD-bd_sf"/>
</dbReference>
<dbReference type="AlphaFoldDB" id="A0A0P1AJ71"/>
<feature type="region of interest" description="Disordered" evidence="1">
    <location>
        <begin position="806"/>
        <end position="826"/>
    </location>
</feature>
<reference evidence="4" key="1">
    <citation type="submission" date="2014-09" db="EMBL/GenBank/DDBJ databases">
        <authorList>
            <person name="Sharma Rahul"/>
            <person name="Thines Marco"/>
        </authorList>
    </citation>
    <scope>NUCLEOTIDE SEQUENCE [LARGE SCALE GENOMIC DNA]</scope>
</reference>
<dbReference type="EMBL" id="CCYD01000524">
    <property type="protein sequence ID" value="CEG40908.1"/>
    <property type="molecule type" value="Genomic_DNA"/>
</dbReference>
<feature type="region of interest" description="Disordered" evidence="1">
    <location>
        <begin position="123"/>
        <end position="142"/>
    </location>
</feature>
<dbReference type="OMA" id="QIAREDM"/>
<protein>
    <submittedName>
        <fullName evidence="3">Regulatory protein MLP and related LIM proteins</fullName>
    </submittedName>
</protein>
<dbReference type="PANTHER" id="PTHR42841">
    <property type="entry name" value="AMINE OXIDASE"/>
    <property type="match status" value="1"/>
</dbReference>